<name>A0A395HCT3_9EURO</name>
<dbReference type="EMBL" id="KZ824423">
    <property type="protein sequence ID" value="RAL04768.1"/>
    <property type="molecule type" value="Genomic_DNA"/>
</dbReference>
<feature type="compositionally biased region" description="Basic and acidic residues" evidence="1">
    <location>
        <begin position="67"/>
        <end position="101"/>
    </location>
</feature>
<dbReference type="GeneID" id="37219146"/>
<keyword evidence="3" id="KW-1185">Reference proteome</keyword>
<dbReference type="Proteomes" id="UP000249402">
    <property type="component" value="Unassembled WGS sequence"/>
</dbReference>
<dbReference type="AlphaFoldDB" id="A0A395HCT3"/>
<organism evidence="2 3">
    <name type="scientific">Aspergillus ibericus CBS 121593</name>
    <dbReference type="NCBI Taxonomy" id="1448316"/>
    <lineage>
        <taxon>Eukaryota</taxon>
        <taxon>Fungi</taxon>
        <taxon>Dikarya</taxon>
        <taxon>Ascomycota</taxon>
        <taxon>Pezizomycotina</taxon>
        <taxon>Eurotiomycetes</taxon>
        <taxon>Eurotiomycetidae</taxon>
        <taxon>Eurotiales</taxon>
        <taxon>Aspergillaceae</taxon>
        <taxon>Aspergillus</taxon>
        <taxon>Aspergillus subgen. Circumdati</taxon>
    </lineage>
</organism>
<evidence type="ECO:0000313" key="3">
    <source>
        <dbReference type="Proteomes" id="UP000249402"/>
    </source>
</evidence>
<dbReference type="RefSeq" id="XP_025579095.1">
    <property type="nucleotide sequence ID" value="XM_025714281.1"/>
</dbReference>
<gene>
    <name evidence="2" type="ORF">BO80DRAFT_208071</name>
</gene>
<dbReference type="OrthoDB" id="10522541at2759"/>
<accession>A0A395HCT3</accession>
<proteinExistence type="predicted"/>
<evidence type="ECO:0000256" key="1">
    <source>
        <dbReference type="SAM" id="MobiDB-lite"/>
    </source>
</evidence>
<protein>
    <submittedName>
        <fullName evidence="2">Uncharacterized protein</fullName>
    </submittedName>
</protein>
<evidence type="ECO:0000313" key="2">
    <source>
        <dbReference type="EMBL" id="RAL04768.1"/>
    </source>
</evidence>
<dbReference type="VEuPathDB" id="FungiDB:BO80DRAFT_208071"/>
<reference evidence="2 3" key="1">
    <citation type="submission" date="2018-02" db="EMBL/GenBank/DDBJ databases">
        <title>The genomes of Aspergillus section Nigri reveals drivers in fungal speciation.</title>
        <authorList>
            <consortium name="DOE Joint Genome Institute"/>
            <person name="Vesth T.C."/>
            <person name="Nybo J."/>
            <person name="Theobald S."/>
            <person name="Brandl J."/>
            <person name="Frisvad J.C."/>
            <person name="Nielsen K.F."/>
            <person name="Lyhne E.K."/>
            <person name="Kogle M.E."/>
            <person name="Kuo A."/>
            <person name="Riley R."/>
            <person name="Clum A."/>
            <person name="Nolan M."/>
            <person name="Lipzen A."/>
            <person name="Salamov A."/>
            <person name="Henrissat B."/>
            <person name="Wiebenga A."/>
            <person name="De vries R.P."/>
            <person name="Grigoriev I.V."/>
            <person name="Mortensen U.H."/>
            <person name="Andersen M.R."/>
            <person name="Baker S.E."/>
        </authorList>
    </citation>
    <scope>NUCLEOTIDE SEQUENCE [LARGE SCALE GENOMIC DNA]</scope>
    <source>
        <strain evidence="2 3">CBS 121593</strain>
    </source>
</reference>
<feature type="region of interest" description="Disordered" evidence="1">
    <location>
        <begin position="60"/>
        <end position="108"/>
    </location>
</feature>
<sequence length="108" mass="11732">MESIKDAPMIIQTNVSRVAPVYLIRPGEKGRWAMVVEGVGRGGPWEVSRSTKALGYVSGGITQSRSESGEQEARKGESRCQIESRRCRAIEGSLPDRDTPKIEGGWGG</sequence>